<dbReference type="Proteomes" id="UP001497516">
    <property type="component" value="Chromosome 8"/>
</dbReference>
<organism evidence="1 2">
    <name type="scientific">Linum trigynum</name>
    <dbReference type="NCBI Taxonomy" id="586398"/>
    <lineage>
        <taxon>Eukaryota</taxon>
        <taxon>Viridiplantae</taxon>
        <taxon>Streptophyta</taxon>
        <taxon>Embryophyta</taxon>
        <taxon>Tracheophyta</taxon>
        <taxon>Spermatophyta</taxon>
        <taxon>Magnoliopsida</taxon>
        <taxon>eudicotyledons</taxon>
        <taxon>Gunneridae</taxon>
        <taxon>Pentapetalae</taxon>
        <taxon>rosids</taxon>
        <taxon>fabids</taxon>
        <taxon>Malpighiales</taxon>
        <taxon>Linaceae</taxon>
        <taxon>Linum</taxon>
    </lineage>
</organism>
<gene>
    <name evidence="1" type="ORF">LTRI10_LOCUS46388</name>
</gene>
<dbReference type="EMBL" id="OZ034821">
    <property type="protein sequence ID" value="CAL1406677.1"/>
    <property type="molecule type" value="Genomic_DNA"/>
</dbReference>
<keyword evidence="2" id="KW-1185">Reference proteome</keyword>
<name>A0AAV2G926_9ROSI</name>
<evidence type="ECO:0000313" key="2">
    <source>
        <dbReference type="Proteomes" id="UP001497516"/>
    </source>
</evidence>
<evidence type="ECO:0000313" key="1">
    <source>
        <dbReference type="EMBL" id="CAL1406677.1"/>
    </source>
</evidence>
<sequence>MRREQVERCTEAAPALRRARDALPACALAVKSAASQTAIARLALTSLRMRKLEEPFLQHDRVRPPSLI</sequence>
<proteinExistence type="predicted"/>
<dbReference type="AlphaFoldDB" id="A0AAV2G926"/>
<reference evidence="1 2" key="1">
    <citation type="submission" date="2024-04" db="EMBL/GenBank/DDBJ databases">
        <authorList>
            <person name="Fracassetti M."/>
        </authorList>
    </citation>
    <scope>NUCLEOTIDE SEQUENCE [LARGE SCALE GENOMIC DNA]</scope>
</reference>
<accession>A0AAV2G926</accession>
<protein>
    <submittedName>
        <fullName evidence="1">Uncharacterized protein</fullName>
    </submittedName>
</protein>